<dbReference type="Proteomes" id="UP000095200">
    <property type="component" value="Unassembled WGS sequence"/>
</dbReference>
<dbReference type="GO" id="GO:0008270">
    <property type="term" value="F:zinc ion binding"/>
    <property type="evidence" value="ECO:0007669"/>
    <property type="project" value="UniProtKB-UniRule"/>
</dbReference>
<evidence type="ECO:0000256" key="4">
    <source>
        <dbReference type="ARBA" id="ARBA00022723"/>
    </source>
</evidence>
<dbReference type="FunFam" id="3.40.140.10:FF:000005">
    <property type="entry name" value="tRNA-specific adenosine deaminase"/>
    <property type="match status" value="1"/>
</dbReference>
<reference evidence="11" key="1">
    <citation type="submission" date="2016-06" db="EMBL/GenBank/DDBJ databases">
        <title>Draft genome sequence of Desulfoplanes formicivorans strain Pf12B.</title>
        <authorList>
            <person name="Watanabe M."/>
            <person name="Kojima H."/>
            <person name="Fukui M."/>
        </authorList>
    </citation>
    <scope>NUCLEOTIDE SEQUENCE [LARGE SCALE GENOMIC DNA]</scope>
    <source>
        <strain evidence="11">Pf12B</strain>
    </source>
</reference>
<dbReference type="PANTHER" id="PTHR11079:SF202">
    <property type="entry name" value="TRNA-SPECIFIC ADENOSINE DEAMINASE"/>
    <property type="match status" value="1"/>
</dbReference>
<dbReference type="NCBIfam" id="NF008113">
    <property type="entry name" value="PRK10860.1"/>
    <property type="match status" value="1"/>
</dbReference>
<keyword evidence="6 8" id="KW-0862">Zinc</keyword>
<organism evidence="10 11">
    <name type="scientific">Desulfoplanes formicivorans</name>
    <dbReference type="NCBI Taxonomy" id="1592317"/>
    <lineage>
        <taxon>Bacteria</taxon>
        <taxon>Pseudomonadati</taxon>
        <taxon>Thermodesulfobacteriota</taxon>
        <taxon>Desulfovibrionia</taxon>
        <taxon>Desulfovibrionales</taxon>
        <taxon>Desulfoplanaceae</taxon>
        <taxon>Desulfoplanes</taxon>
    </lineage>
</organism>
<comment type="catalytic activity">
    <reaction evidence="7 8">
        <text>adenosine(34) in tRNA + H2O + H(+) = inosine(34) in tRNA + NH4(+)</text>
        <dbReference type="Rhea" id="RHEA:43168"/>
        <dbReference type="Rhea" id="RHEA-COMP:10373"/>
        <dbReference type="Rhea" id="RHEA-COMP:10374"/>
        <dbReference type="ChEBI" id="CHEBI:15377"/>
        <dbReference type="ChEBI" id="CHEBI:15378"/>
        <dbReference type="ChEBI" id="CHEBI:28938"/>
        <dbReference type="ChEBI" id="CHEBI:74411"/>
        <dbReference type="ChEBI" id="CHEBI:82852"/>
        <dbReference type="EC" id="3.5.4.33"/>
    </reaction>
</comment>
<evidence type="ECO:0000256" key="7">
    <source>
        <dbReference type="ARBA" id="ARBA00048045"/>
    </source>
</evidence>
<evidence type="ECO:0000256" key="5">
    <source>
        <dbReference type="ARBA" id="ARBA00022801"/>
    </source>
</evidence>
<feature type="domain" description="CMP/dCMP-type deaminase" evidence="9">
    <location>
        <begin position="17"/>
        <end position="145"/>
    </location>
</feature>
<name>A0A194AI64_9BACT</name>
<feature type="binding site" evidence="8">
    <location>
        <position position="99"/>
    </location>
    <ligand>
        <name>Zn(2+)</name>
        <dbReference type="ChEBI" id="CHEBI:29105"/>
        <note>catalytic</note>
    </ligand>
</feature>
<feature type="binding site" evidence="8">
    <location>
        <position position="69"/>
    </location>
    <ligand>
        <name>Zn(2+)</name>
        <dbReference type="ChEBI" id="CHEBI:29105"/>
        <note>catalytic</note>
    </ligand>
</feature>
<dbReference type="PANTHER" id="PTHR11079">
    <property type="entry name" value="CYTOSINE DEAMINASE FAMILY MEMBER"/>
    <property type="match status" value="1"/>
</dbReference>
<evidence type="ECO:0000313" key="10">
    <source>
        <dbReference type="EMBL" id="GAU09018.1"/>
    </source>
</evidence>
<keyword evidence="5 8" id="KW-0378">Hydrolase</keyword>
<dbReference type="AlphaFoldDB" id="A0A194AI64"/>
<comment type="cofactor">
    <cofactor evidence="8">
        <name>Zn(2+)</name>
        <dbReference type="ChEBI" id="CHEBI:29105"/>
    </cofactor>
    <text evidence="8">Binds 1 zinc ion per subunit.</text>
</comment>
<protein>
    <recommendedName>
        <fullName evidence="8">tRNA-specific adenosine deaminase</fullName>
        <ecNumber evidence="8">3.5.4.33</ecNumber>
    </recommendedName>
</protein>
<evidence type="ECO:0000256" key="2">
    <source>
        <dbReference type="ARBA" id="ARBA00011738"/>
    </source>
</evidence>
<dbReference type="CDD" id="cd01285">
    <property type="entry name" value="nucleoside_deaminase"/>
    <property type="match status" value="1"/>
</dbReference>
<dbReference type="GO" id="GO:0052717">
    <property type="term" value="F:tRNA-specific adenosine-34 deaminase activity"/>
    <property type="evidence" value="ECO:0007669"/>
    <property type="project" value="UniProtKB-UniRule"/>
</dbReference>
<evidence type="ECO:0000256" key="6">
    <source>
        <dbReference type="ARBA" id="ARBA00022833"/>
    </source>
</evidence>
<dbReference type="HAMAP" id="MF_00972">
    <property type="entry name" value="tRNA_aden_deaminase"/>
    <property type="match status" value="1"/>
</dbReference>
<proteinExistence type="inferred from homology"/>
<gene>
    <name evidence="8" type="primary">tadA</name>
    <name evidence="10" type="ORF">DPF_1737</name>
</gene>
<dbReference type="InterPro" id="IPR016192">
    <property type="entry name" value="APOBEC/CMP_deaminase_Zn-bd"/>
</dbReference>
<dbReference type="STRING" id="1592317.DPF_1737"/>
<evidence type="ECO:0000256" key="8">
    <source>
        <dbReference type="HAMAP-Rule" id="MF_00972"/>
    </source>
</evidence>
<comment type="function">
    <text evidence="8">Catalyzes the deamination of adenosine to inosine at the wobble position 34 of tRNA(Arg2).</text>
</comment>
<evidence type="ECO:0000313" key="11">
    <source>
        <dbReference type="Proteomes" id="UP000095200"/>
    </source>
</evidence>
<dbReference type="EC" id="3.5.4.33" evidence="8"/>
<dbReference type="PROSITE" id="PS00903">
    <property type="entry name" value="CYT_DCMP_DEAMINASES_1"/>
    <property type="match status" value="1"/>
</dbReference>
<dbReference type="InterPro" id="IPR016193">
    <property type="entry name" value="Cytidine_deaminase-like"/>
</dbReference>
<dbReference type="InterPro" id="IPR028883">
    <property type="entry name" value="tRNA_aden_deaminase"/>
</dbReference>
<comment type="caution">
    <text evidence="10">The sequence shown here is derived from an EMBL/GenBank/DDBJ whole genome shotgun (WGS) entry which is preliminary data.</text>
</comment>
<dbReference type="Gene3D" id="3.40.140.10">
    <property type="entry name" value="Cytidine Deaminase, domain 2"/>
    <property type="match status" value="1"/>
</dbReference>
<sequence length="180" mass="19800">MPPIMEFIKESPPGNWSSWDTLMDAALDQARQAAQAEEIPVGAVLIDKEGLIIGQGYNQSISRHDPTAHAEILAIRQGCQNERNYRIPGSTLIVTLEPCIMCLGAIMHARISMVVFGAHDPKTGALGSRLLGNMLPWSNHAFQVVAGIRKQECSTLLTDFFRKRRQQHKSPTVAPSESPT</sequence>
<keyword evidence="11" id="KW-1185">Reference proteome</keyword>
<evidence type="ECO:0000259" key="9">
    <source>
        <dbReference type="PROSITE" id="PS51747"/>
    </source>
</evidence>
<feature type="binding site" evidence="8">
    <location>
        <position position="102"/>
    </location>
    <ligand>
        <name>Zn(2+)</name>
        <dbReference type="ChEBI" id="CHEBI:29105"/>
        <note>catalytic</note>
    </ligand>
</feature>
<dbReference type="SUPFAM" id="SSF53927">
    <property type="entry name" value="Cytidine deaminase-like"/>
    <property type="match status" value="1"/>
</dbReference>
<dbReference type="Pfam" id="PF00383">
    <property type="entry name" value="dCMP_cyt_deam_1"/>
    <property type="match status" value="1"/>
</dbReference>
<dbReference type="GO" id="GO:0002100">
    <property type="term" value="P:tRNA wobble adenosine to inosine editing"/>
    <property type="evidence" value="ECO:0007669"/>
    <property type="project" value="UniProtKB-UniRule"/>
</dbReference>
<dbReference type="InterPro" id="IPR002125">
    <property type="entry name" value="CMP_dCMP_dom"/>
</dbReference>
<comment type="similarity">
    <text evidence="1">Belongs to the cytidine and deoxycytidylate deaminase family. ADAT2 subfamily.</text>
</comment>
<keyword evidence="4 8" id="KW-0479">Metal-binding</keyword>
<evidence type="ECO:0000256" key="1">
    <source>
        <dbReference type="ARBA" id="ARBA00010669"/>
    </source>
</evidence>
<dbReference type="EMBL" id="BDFE01000016">
    <property type="protein sequence ID" value="GAU09018.1"/>
    <property type="molecule type" value="Genomic_DNA"/>
</dbReference>
<accession>A0A194AI64</accession>
<comment type="subunit">
    <text evidence="2 8">Homodimer.</text>
</comment>
<feature type="active site" description="Proton donor" evidence="8">
    <location>
        <position position="71"/>
    </location>
</feature>
<keyword evidence="3 8" id="KW-0819">tRNA processing</keyword>
<evidence type="ECO:0000256" key="3">
    <source>
        <dbReference type="ARBA" id="ARBA00022694"/>
    </source>
</evidence>
<dbReference type="PROSITE" id="PS51747">
    <property type="entry name" value="CYT_DCMP_DEAMINASES_2"/>
    <property type="match status" value="1"/>
</dbReference>